<evidence type="ECO:0000256" key="7">
    <source>
        <dbReference type="SAM" id="Phobius"/>
    </source>
</evidence>
<dbReference type="GO" id="GO:0016020">
    <property type="term" value="C:membrane"/>
    <property type="evidence" value="ECO:0007669"/>
    <property type="project" value="UniProtKB-SubCell"/>
</dbReference>
<protein>
    <recommendedName>
        <fullName evidence="8">C2 domain-containing protein</fullName>
    </recommendedName>
</protein>
<evidence type="ECO:0000256" key="3">
    <source>
        <dbReference type="ARBA" id="ARBA00022737"/>
    </source>
</evidence>
<feature type="compositionally biased region" description="Polar residues" evidence="6">
    <location>
        <begin position="199"/>
        <end position="211"/>
    </location>
</feature>
<evidence type="ECO:0000256" key="1">
    <source>
        <dbReference type="ARBA" id="ARBA00004141"/>
    </source>
</evidence>
<evidence type="ECO:0000259" key="8">
    <source>
        <dbReference type="PROSITE" id="PS50004"/>
    </source>
</evidence>
<feature type="compositionally biased region" description="Basic and acidic residues" evidence="6">
    <location>
        <begin position="169"/>
        <end position="192"/>
    </location>
</feature>
<accession>A0A8T0JYN3</accession>
<keyword evidence="5 7" id="KW-0472">Membrane</keyword>
<dbReference type="InterPro" id="IPR035892">
    <property type="entry name" value="C2_domain_sf"/>
</dbReference>
<feature type="region of interest" description="Disordered" evidence="6">
    <location>
        <begin position="134"/>
        <end position="227"/>
    </location>
</feature>
<sequence length="672" mass="75974">MGESSGRKLMVQVCNAKNLMPKDGQGTASAYAIVDFDGQRRRTNTKSRDLNPQWDETLEFIVHDKDSMALEILEVNLYNDKKTGKRSTFLGKVKLSGSTFVKSGSETVAYYPLEKRSVFSQIKGELGLKVWYVDDPPETENTGEQKAESAPPAEEKPPGNLEGEIKEDEPEKNKPDENKPKEEPTAEKPKEEVPEETASPKQEVSNPSIVQTEKPKQGNERHHEVLKCTDLNVSNGELRSLSSDRSRSAYDLVDPMPFLYVRVVKTKRARLETGSTVYANLSIGTRSVKTKSETESKDWDQVFAFDKEGLNSTSLEVSVWSEVKEGEEKSESCLGTVRNPELCVKAQLGAQVFKTGRTSSGSANPTWNEDLVLVAAEPFQPFLVLIVEDVSNSKTVGHAKVHVATIERRTDDQIELKSRWFNLYSEDESPMRIVTARLARSEPALGQEVVQFMLDSDTHMWGMRRSKANWFRVVRCLSRAATLLGWVDGIRTWVHPPMTLLVHMLLAATVLCPYLVLPTVFLCAFLILLLRFRYRQRVPGNIDVRMSYVDMVSLDELDEEFDGFPTTRPAEVVKMRYDRVRAVAGRAQTLLGDVAAQGERLEALFSWRDPRATGIFAVVCLMMSLLFYAVPFRGLVLVALFYYLRHPRFRDDMPSIPTNFFRRLPSFSDQIM</sequence>
<dbReference type="PANTHER" id="PTHR31425:SF43">
    <property type="entry name" value="MULTIPLE C2 DOMAIN AND TRANSMEMBRANE REGION PROTEIN 14"/>
    <property type="match status" value="1"/>
</dbReference>
<dbReference type="InterPro" id="IPR047259">
    <property type="entry name" value="QUIRKY-like"/>
</dbReference>
<dbReference type="PROSITE" id="PS50004">
    <property type="entry name" value="C2"/>
    <property type="match status" value="1"/>
</dbReference>
<dbReference type="Pfam" id="PF00168">
    <property type="entry name" value="C2"/>
    <property type="match status" value="3"/>
</dbReference>
<dbReference type="Proteomes" id="UP000743370">
    <property type="component" value="Unassembled WGS sequence"/>
</dbReference>
<evidence type="ECO:0000313" key="10">
    <source>
        <dbReference type="Proteomes" id="UP000743370"/>
    </source>
</evidence>
<feature type="compositionally biased region" description="Basic and acidic residues" evidence="6">
    <location>
        <begin position="143"/>
        <end position="157"/>
    </location>
</feature>
<evidence type="ECO:0000256" key="5">
    <source>
        <dbReference type="ARBA" id="ARBA00023136"/>
    </source>
</evidence>
<dbReference type="Pfam" id="PF08372">
    <property type="entry name" value="PRT_C"/>
    <property type="match status" value="1"/>
</dbReference>
<feature type="transmembrane region" description="Helical" evidence="7">
    <location>
        <begin position="500"/>
        <end position="530"/>
    </location>
</feature>
<dbReference type="SUPFAM" id="SSF49562">
    <property type="entry name" value="C2 domain (Calcium/lipid-binding domain, CaLB)"/>
    <property type="match status" value="2"/>
</dbReference>
<reference evidence="9 10" key="1">
    <citation type="submission" date="2020-05" db="EMBL/GenBank/DDBJ databases">
        <title>Vigna angularis (adzuki bean) Var. LongXiaoDou No. 4 denovo assembly.</title>
        <authorList>
            <person name="Xiang H."/>
        </authorList>
    </citation>
    <scope>NUCLEOTIDE SEQUENCE [LARGE SCALE GENOMIC DNA]</scope>
    <source>
        <tissue evidence="9">Leaf</tissue>
    </source>
</reference>
<dbReference type="PANTHER" id="PTHR31425">
    <property type="entry name" value="PHOSPHORIBOSYLANTHRANILATE TRANSFERASE ISOFORM 1"/>
    <property type="match status" value="1"/>
</dbReference>
<keyword evidence="2 7" id="KW-0812">Transmembrane</keyword>
<dbReference type="SMART" id="SM00239">
    <property type="entry name" value="C2"/>
    <property type="match status" value="2"/>
</dbReference>
<feature type="transmembrane region" description="Helical" evidence="7">
    <location>
        <begin position="615"/>
        <end position="644"/>
    </location>
</feature>
<gene>
    <name evidence="9" type="ORF">HKW66_Vig0179100</name>
</gene>
<evidence type="ECO:0000313" key="9">
    <source>
        <dbReference type="EMBL" id="KAG2389837.1"/>
    </source>
</evidence>
<evidence type="ECO:0000256" key="6">
    <source>
        <dbReference type="SAM" id="MobiDB-lite"/>
    </source>
</evidence>
<feature type="domain" description="C2" evidence="8">
    <location>
        <begin position="1"/>
        <end position="110"/>
    </location>
</feature>
<dbReference type="AlphaFoldDB" id="A0A8T0JYN3"/>
<comment type="subcellular location">
    <subcellularLocation>
        <location evidence="1">Membrane</location>
        <topology evidence="1">Multi-pass membrane protein</topology>
    </subcellularLocation>
</comment>
<proteinExistence type="predicted"/>
<dbReference type="Gene3D" id="2.60.40.150">
    <property type="entry name" value="C2 domain"/>
    <property type="match status" value="2"/>
</dbReference>
<name>A0A8T0JYN3_PHAAN</name>
<keyword evidence="3" id="KW-0677">Repeat</keyword>
<keyword evidence="4 7" id="KW-1133">Transmembrane helix</keyword>
<comment type="caution">
    <text evidence="9">The sequence shown here is derived from an EMBL/GenBank/DDBJ whole genome shotgun (WGS) entry which is preliminary data.</text>
</comment>
<feature type="compositionally biased region" description="Basic and acidic residues" evidence="6">
    <location>
        <begin position="213"/>
        <end position="227"/>
    </location>
</feature>
<dbReference type="InterPro" id="IPR000008">
    <property type="entry name" value="C2_dom"/>
</dbReference>
<evidence type="ECO:0000256" key="4">
    <source>
        <dbReference type="ARBA" id="ARBA00022989"/>
    </source>
</evidence>
<dbReference type="InterPro" id="IPR013583">
    <property type="entry name" value="MCTP_C"/>
</dbReference>
<organism evidence="9 10">
    <name type="scientific">Phaseolus angularis</name>
    <name type="common">Azuki bean</name>
    <name type="synonym">Vigna angularis</name>
    <dbReference type="NCBI Taxonomy" id="3914"/>
    <lineage>
        <taxon>Eukaryota</taxon>
        <taxon>Viridiplantae</taxon>
        <taxon>Streptophyta</taxon>
        <taxon>Embryophyta</taxon>
        <taxon>Tracheophyta</taxon>
        <taxon>Spermatophyta</taxon>
        <taxon>Magnoliopsida</taxon>
        <taxon>eudicotyledons</taxon>
        <taxon>Gunneridae</taxon>
        <taxon>Pentapetalae</taxon>
        <taxon>rosids</taxon>
        <taxon>fabids</taxon>
        <taxon>Fabales</taxon>
        <taxon>Fabaceae</taxon>
        <taxon>Papilionoideae</taxon>
        <taxon>50 kb inversion clade</taxon>
        <taxon>NPAAA clade</taxon>
        <taxon>indigoferoid/millettioid clade</taxon>
        <taxon>Phaseoleae</taxon>
        <taxon>Vigna</taxon>
    </lineage>
</organism>
<dbReference type="EMBL" id="JABFOF010000007">
    <property type="protein sequence ID" value="KAG2389837.1"/>
    <property type="molecule type" value="Genomic_DNA"/>
</dbReference>
<evidence type="ECO:0000256" key="2">
    <source>
        <dbReference type="ARBA" id="ARBA00022692"/>
    </source>
</evidence>